<gene>
    <name evidence="2" type="ORF">ET996_01280</name>
</gene>
<proteinExistence type="predicted"/>
<organism evidence="2 3">
    <name type="scientific">Propioniciclava tarda</name>
    <dbReference type="NCBI Taxonomy" id="433330"/>
    <lineage>
        <taxon>Bacteria</taxon>
        <taxon>Bacillati</taxon>
        <taxon>Actinomycetota</taxon>
        <taxon>Actinomycetes</taxon>
        <taxon>Propionibacteriales</taxon>
        <taxon>Propionibacteriaceae</taxon>
        <taxon>Propioniciclava</taxon>
    </lineage>
</organism>
<evidence type="ECO:0000313" key="2">
    <source>
        <dbReference type="EMBL" id="TBT96324.1"/>
    </source>
</evidence>
<comment type="caution">
    <text evidence="2">The sequence shown here is derived from an EMBL/GenBank/DDBJ whole genome shotgun (WGS) entry which is preliminary data.</text>
</comment>
<protein>
    <submittedName>
        <fullName evidence="2">Uncharacterized protein</fullName>
    </submittedName>
</protein>
<reference evidence="2 3" key="1">
    <citation type="submission" date="2019-01" db="EMBL/GenBank/DDBJ databases">
        <title>Lactibacter flavus gen. nov., sp. nov., a novel bacterium of the family Propionibacteriaceae isolated from raw milk and dairy products.</title>
        <authorList>
            <person name="Huptas C."/>
            <person name="Wenning M."/>
            <person name="Breitenwieser F."/>
            <person name="Doll E."/>
            <person name="Von Neubeck M."/>
            <person name="Busse H.-J."/>
            <person name="Scherer S."/>
        </authorList>
    </citation>
    <scope>NUCLEOTIDE SEQUENCE [LARGE SCALE GENOMIC DNA]</scope>
    <source>
        <strain evidence="2 3">DSM 22130</strain>
    </source>
</reference>
<dbReference type="RefSeq" id="WP_131170736.1">
    <property type="nucleotide sequence ID" value="NZ_FXTL01000001.1"/>
</dbReference>
<name>A0A4Q9KP96_PROTD</name>
<dbReference type="Proteomes" id="UP000291933">
    <property type="component" value="Unassembled WGS sequence"/>
</dbReference>
<sequence length="208" mass="22969">MVWKTKLQPEPHRRYSARDLAKELNVDVDVVMETLNAIGEHAVTPAKKSLEEPVRLKVYEHLGRHPARQIQPVPPWERRGTSGPQKRDEVGASGRRLGDRDLRATTFSPKDGSVGLGNSAYDVAPAWEDASWALHGFTGTDRDAWRVFLRPGQAKEAAALRDAGFLPEDLGVDLHGWPVFKRLRAGETPAEVKRLLDRLRGSAGSAAG</sequence>
<keyword evidence="3" id="KW-1185">Reference proteome</keyword>
<feature type="region of interest" description="Disordered" evidence="1">
    <location>
        <begin position="67"/>
        <end position="109"/>
    </location>
</feature>
<feature type="compositionally biased region" description="Basic and acidic residues" evidence="1">
    <location>
        <begin position="76"/>
        <end position="103"/>
    </location>
</feature>
<dbReference type="AlphaFoldDB" id="A0A4Q9KP96"/>
<evidence type="ECO:0000256" key="1">
    <source>
        <dbReference type="SAM" id="MobiDB-lite"/>
    </source>
</evidence>
<dbReference type="EMBL" id="SDMR01000001">
    <property type="protein sequence ID" value="TBT96324.1"/>
    <property type="molecule type" value="Genomic_DNA"/>
</dbReference>
<evidence type="ECO:0000313" key="3">
    <source>
        <dbReference type="Proteomes" id="UP000291933"/>
    </source>
</evidence>
<accession>A0A4Q9KP96</accession>